<feature type="non-terminal residue" evidence="5">
    <location>
        <position position="644"/>
    </location>
</feature>
<comment type="subcellular location">
    <subcellularLocation>
        <location evidence="1">Nucleus</location>
    </subcellularLocation>
</comment>
<sequence>MASLTPADIPALHHVLMAAITQDPTTQKAAEAELLSVSARPGFCSCLVEILSTPGTDSSCRWMAVLQLKNIVLRHWRSILPGALSADEKAHLRSRMLGLLALEDPKLAVQVAVVISKIARVDYPKAWPDLFQTLLALLSEATSRHTEQRTLLVLHHVLKELASKRLQSDQRAFEAVAALLIGPLASRWSADTAALLALLSNPGGGPAPIYGSWLLGLKCLRRLLAYGFPSDARTLTCSSEVVAALPALLSALRALGLLQRDEAQEGTLKLLKALLHLQELHPWSFWPSCVLLPLLEWCVDWLAGPGRGAAAGAAARLPMLLLHQTLRCPSYRGASAALTLNLSARRQVEQQSSMAAEVRAGLEEFWGAEDRRPRLLRSLVLRYIPLTSEDLEEWAVGPEAFHHALMNVAWEESVRGCAENLALALFEGHRKELAPVAVGLLHAACASPNVLEREAAYRLVAVAAEELHGALDFPAWLHSTLLPEAHGANLAAARPSPNPLRRAALLLPGHWLGELKSEDRMALHTTMLCALGRECDMAVRLAALVTLRALVDDWSFEHAEYTPFVASSFEAVGAMLQDATELDTQLQAFDYLNTLIGRLREGVVPHAPGLMRLLPAVWSGPGAASPLLCMQALGTLSRVLCALG</sequence>
<organism evidence="5">
    <name type="scientific">Auxenochlorella protothecoides</name>
    <name type="common">Green microalga</name>
    <name type="synonym">Chlorella protothecoides</name>
    <dbReference type="NCBI Taxonomy" id="3075"/>
    <lineage>
        <taxon>Eukaryota</taxon>
        <taxon>Viridiplantae</taxon>
        <taxon>Chlorophyta</taxon>
        <taxon>core chlorophytes</taxon>
        <taxon>Trebouxiophyceae</taxon>
        <taxon>Chlorellales</taxon>
        <taxon>Chlorellaceae</taxon>
        <taxon>Auxenochlorella</taxon>
    </lineage>
</organism>
<dbReference type="GO" id="GO:0006606">
    <property type="term" value="P:protein import into nucleus"/>
    <property type="evidence" value="ECO:0007669"/>
    <property type="project" value="TreeGrafter"/>
</dbReference>
<protein>
    <recommendedName>
        <fullName evidence="4">Importin N-terminal domain-containing protein</fullName>
    </recommendedName>
</protein>
<accession>A0A1D1ZY79</accession>
<keyword evidence="3" id="KW-0539">Nucleus</keyword>
<evidence type="ECO:0000256" key="3">
    <source>
        <dbReference type="ARBA" id="ARBA00023242"/>
    </source>
</evidence>
<dbReference type="InterPro" id="IPR011989">
    <property type="entry name" value="ARM-like"/>
</dbReference>
<gene>
    <name evidence="5" type="ORF">g.38018</name>
</gene>
<dbReference type="PROSITE" id="PS50166">
    <property type="entry name" value="IMPORTIN_B_NT"/>
    <property type="match status" value="1"/>
</dbReference>
<name>A0A1D1ZY79_AUXPR</name>
<dbReference type="PANTHER" id="PTHR10997">
    <property type="entry name" value="IMPORTIN-7, 8, 11"/>
    <property type="match status" value="1"/>
</dbReference>
<proteinExistence type="predicted"/>
<dbReference type="GO" id="GO:0031267">
    <property type="term" value="F:small GTPase binding"/>
    <property type="evidence" value="ECO:0007669"/>
    <property type="project" value="InterPro"/>
</dbReference>
<dbReference type="InterPro" id="IPR001494">
    <property type="entry name" value="Importin-beta_N"/>
</dbReference>
<dbReference type="AlphaFoldDB" id="A0A1D1ZY79"/>
<evidence type="ECO:0000313" key="5">
    <source>
        <dbReference type="EMBL" id="JAT71896.1"/>
    </source>
</evidence>
<evidence type="ECO:0000256" key="2">
    <source>
        <dbReference type="ARBA" id="ARBA00022448"/>
    </source>
</evidence>
<dbReference type="SUPFAM" id="SSF48371">
    <property type="entry name" value="ARM repeat"/>
    <property type="match status" value="1"/>
</dbReference>
<dbReference type="GO" id="GO:0005635">
    <property type="term" value="C:nuclear envelope"/>
    <property type="evidence" value="ECO:0007669"/>
    <property type="project" value="TreeGrafter"/>
</dbReference>
<dbReference type="PANTHER" id="PTHR10997:SF7">
    <property type="entry name" value="IMPORTIN-11"/>
    <property type="match status" value="1"/>
</dbReference>
<dbReference type="Pfam" id="PF03810">
    <property type="entry name" value="IBN_N"/>
    <property type="match status" value="1"/>
</dbReference>
<reference evidence="5" key="1">
    <citation type="submission" date="2015-08" db="EMBL/GenBank/DDBJ databases">
        <authorList>
            <person name="Babu N.S."/>
            <person name="Beckwith C.J."/>
            <person name="Beseler K.G."/>
            <person name="Brison A."/>
            <person name="Carone J.V."/>
            <person name="Caskin T.P."/>
            <person name="Diamond M."/>
            <person name="Durham M.E."/>
            <person name="Foxe J.M."/>
            <person name="Go M."/>
            <person name="Henderson B.A."/>
            <person name="Jones I.B."/>
            <person name="McGettigan J.A."/>
            <person name="Micheletti S.J."/>
            <person name="Nasrallah M.E."/>
            <person name="Ortiz D."/>
            <person name="Piller C.R."/>
            <person name="Privatt S.R."/>
            <person name="Schneider S.L."/>
            <person name="Sharp S."/>
            <person name="Smith T.C."/>
            <person name="Stanton J.D."/>
            <person name="Ullery H.E."/>
            <person name="Wilson R.J."/>
            <person name="Serrano M.G."/>
            <person name="Buck G."/>
            <person name="Lee V."/>
            <person name="Wang Y."/>
            <person name="Carvalho R."/>
            <person name="Voegtly L."/>
            <person name="Shi R."/>
            <person name="Duckworth R."/>
            <person name="Johnson A."/>
            <person name="Loviza R."/>
            <person name="Walstead R."/>
            <person name="Shah Z."/>
            <person name="Kiflezghi M."/>
            <person name="Wade K."/>
            <person name="Ball S.L."/>
            <person name="Bradley K.W."/>
            <person name="Asai D.J."/>
            <person name="Bowman C.A."/>
            <person name="Russell D.A."/>
            <person name="Pope W.H."/>
            <person name="Jacobs-Sera D."/>
            <person name="Hendrix R.W."/>
            <person name="Hatfull G.F."/>
        </authorList>
    </citation>
    <scope>NUCLEOTIDE SEQUENCE</scope>
</reference>
<dbReference type="SMART" id="SM00913">
    <property type="entry name" value="IBN_N"/>
    <property type="match status" value="1"/>
</dbReference>
<dbReference type="GO" id="GO:0005829">
    <property type="term" value="C:cytosol"/>
    <property type="evidence" value="ECO:0007669"/>
    <property type="project" value="TreeGrafter"/>
</dbReference>
<dbReference type="InterPro" id="IPR016024">
    <property type="entry name" value="ARM-type_fold"/>
</dbReference>
<feature type="domain" description="Importin N-terminal" evidence="4">
    <location>
        <begin position="30"/>
        <end position="102"/>
    </location>
</feature>
<dbReference type="Gene3D" id="1.25.10.10">
    <property type="entry name" value="Leucine-rich Repeat Variant"/>
    <property type="match status" value="1"/>
</dbReference>
<evidence type="ECO:0000259" key="4">
    <source>
        <dbReference type="PROSITE" id="PS50166"/>
    </source>
</evidence>
<dbReference type="EMBL" id="GDKF01006726">
    <property type="protein sequence ID" value="JAT71896.1"/>
    <property type="molecule type" value="Transcribed_RNA"/>
</dbReference>
<keyword evidence="2" id="KW-0813">Transport</keyword>
<evidence type="ECO:0000256" key="1">
    <source>
        <dbReference type="ARBA" id="ARBA00004123"/>
    </source>
</evidence>